<dbReference type="EMBL" id="JADNRY010000445">
    <property type="protein sequence ID" value="KAF9053518.1"/>
    <property type="molecule type" value="Genomic_DNA"/>
</dbReference>
<dbReference type="OrthoDB" id="2593747at2759"/>
<dbReference type="InterPro" id="IPR011333">
    <property type="entry name" value="SKP1/BTB/POZ_sf"/>
</dbReference>
<sequence length="286" mass="32439">MSSQSNNNQAASDSATGLEPFTFLESILPNAENQVLNKAAEPTLRDDTFYYHFRVFKVDGYMFQIPLVVFAAESPIFRDMLEFPVSSTQEPEGSSDSNPICLDGILREDFRQLLRVLGPPTTFNLQPPNLSFNEWVSVLKLADLWCMDAVKKHAMSTMCGLPDVDPVEKIVVARRYGIRSWLSPAFNAILRCDESLSERHLERLGAPTFFCLIRLRDRLEPRYKEPGSNTVINSAKVAKAAKAAMVDKNWRLGTSREAVSVDFTQAIEEELPDFQRTRRQDWQHSS</sequence>
<dbReference type="Gene3D" id="3.30.710.10">
    <property type="entry name" value="Potassium Channel Kv1.1, Chain A"/>
    <property type="match status" value="1"/>
</dbReference>
<evidence type="ECO:0000313" key="1">
    <source>
        <dbReference type="EMBL" id="KAF9053518.1"/>
    </source>
</evidence>
<dbReference type="Proteomes" id="UP000772434">
    <property type="component" value="Unassembled WGS sequence"/>
</dbReference>
<keyword evidence="2" id="KW-1185">Reference proteome</keyword>
<dbReference type="AlphaFoldDB" id="A0A9P5TX72"/>
<organism evidence="1 2">
    <name type="scientific">Rhodocollybia butyracea</name>
    <dbReference type="NCBI Taxonomy" id="206335"/>
    <lineage>
        <taxon>Eukaryota</taxon>
        <taxon>Fungi</taxon>
        <taxon>Dikarya</taxon>
        <taxon>Basidiomycota</taxon>
        <taxon>Agaricomycotina</taxon>
        <taxon>Agaricomycetes</taxon>
        <taxon>Agaricomycetidae</taxon>
        <taxon>Agaricales</taxon>
        <taxon>Marasmiineae</taxon>
        <taxon>Omphalotaceae</taxon>
        <taxon>Rhodocollybia</taxon>
    </lineage>
</organism>
<protein>
    <recommendedName>
        <fullName evidence="3">BTB domain-containing protein</fullName>
    </recommendedName>
</protein>
<evidence type="ECO:0008006" key="3">
    <source>
        <dbReference type="Google" id="ProtNLM"/>
    </source>
</evidence>
<evidence type="ECO:0000313" key="2">
    <source>
        <dbReference type="Proteomes" id="UP000772434"/>
    </source>
</evidence>
<dbReference type="SUPFAM" id="SSF54695">
    <property type="entry name" value="POZ domain"/>
    <property type="match status" value="1"/>
</dbReference>
<comment type="caution">
    <text evidence="1">The sequence shown here is derived from an EMBL/GenBank/DDBJ whole genome shotgun (WGS) entry which is preliminary data.</text>
</comment>
<gene>
    <name evidence="1" type="ORF">BDP27DRAFT_650703</name>
</gene>
<reference evidence="1" key="1">
    <citation type="submission" date="2020-11" db="EMBL/GenBank/DDBJ databases">
        <authorList>
            <consortium name="DOE Joint Genome Institute"/>
            <person name="Ahrendt S."/>
            <person name="Riley R."/>
            <person name="Andreopoulos W."/>
            <person name="Labutti K."/>
            <person name="Pangilinan J."/>
            <person name="Ruiz-Duenas F.J."/>
            <person name="Barrasa J.M."/>
            <person name="Sanchez-Garcia M."/>
            <person name="Camarero S."/>
            <person name="Miyauchi S."/>
            <person name="Serrano A."/>
            <person name="Linde D."/>
            <person name="Babiker R."/>
            <person name="Drula E."/>
            <person name="Ayuso-Fernandez I."/>
            <person name="Pacheco R."/>
            <person name="Padilla G."/>
            <person name="Ferreira P."/>
            <person name="Barriuso J."/>
            <person name="Kellner H."/>
            <person name="Castanera R."/>
            <person name="Alfaro M."/>
            <person name="Ramirez L."/>
            <person name="Pisabarro A.G."/>
            <person name="Kuo A."/>
            <person name="Tritt A."/>
            <person name="Lipzen A."/>
            <person name="He G."/>
            <person name="Yan M."/>
            <person name="Ng V."/>
            <person name="Cullen D."/>
            <person name="Martin F."/>
            <person name="Rosso M.-N."/>
            <person name="Henrissat B."/>
            <person name="Hibbett D."/>
            <person name="Martinez A.T."/>
            <person name="Grigoriev I.V."/>
        </authorList>
    </citation>
    <scope>NUCLEOTIDE SEQUENCE</scope>
    <source>
        <strain evidence="1">AH 40177</strain>
    </source>
</reference>
<proteinExistence type="predicted"/>
<accession>A0A9P5TX72</accession>
<name>A0A9P5TX72_9AGAR</name>